<evidence type="ECO:0000259" key="9">
    <source>
        <dbReference type="PROSITE" id="PS50253"/>
    </source>
</evidence>
<dbReference type="RefSeq" id="WP_317996170.1">
    <property type="nucleotide sequence ID" value="NZ_AP025523.1"/>
</dbReference>
<protein>
    <submittedName>
        <fullName evidence="10">Cytochrome b6</fullName>
    </submittedName>
</protein>
<keyword evidence="5 8" id="KW-1133">Transmembrane helix</keyword>
<dbReference type="PROSITE" id="PS50253">
    <property type="entry name" value="COX3"/>
    <property type="match status" value="1"/>
</dbReference>
<feature type="transmembrane region" description="Helical" evidence="8">
    <location>
        <begin position="79"/>
        <end position="101"/>
    </location>
</feature>
<evidence type="ECO:0000256" key="8">
    <source>
        <dbReference type="SAM" id="Phobius"/>
    </source>
</evidence>
<organism evidence="10 11">
    <name type="scientific">Vulcanimicrobium alpinum</name>
    <dbReference type="NCBI Taxonomy" id="3016050"/>
    <lineage>
        <taxon>Bacteria</taxon>
        <taxon>Bacillati</taxon>
        <taxon>Vulcanimicrobiota</taxon>
        <taxon>Vulcanimicrobiia</taxon>
        <taxon>Vulcanimicrobiales</taxon>
        <taxon>Vulcanimicrobiaceae</taxon>
        <taxon>Vulcanimicrobium</taxon>
    </lineage>
</organism>
<evidence type="ECO:0000313" key="11">
    <source>
        <dbReference type="Proteomes" id="UP001317532"/>
    </source>
</evidence>
<dbReference type="InterPro" id="IPR024791">
    <property type="entry name" value="Cyt_c/ubiquinol_Oxase_su3"/>
</dbReference>
<sequence length="214" mass="24373">MAVSIAKQGYNLGHGEHGDHEHELVIYQETRDMRLLGFVLFLGSDVVLFSAFIFAYIYLRTTVSPTWPPILDGHQLPRLDTAFAAVNSVVLFGSGVTMHYALENWKHGNRPRYNLFMLLTILLGAGFLGGQAYEYAHAQIGGWSGSIFGASFFTLTGMHGFHVFVGVVYLIVLWLQTQRNVYDQERYFGLTAGTLYWHFVDVIWVALFFLFYLW</sequence>
<dbReference type="GO" id="GO:0005886">
    <property type="term" value="C:plasma membrane"/>
    <property type="evidence" value="ECO:0007669"/>
    <property type="project" value="UniProtKB-SubCell"/>
</dbReference>
<keyword evidence="11" id="KW-1185">Reference proteome</keyword>
<keyword evidence="4 7" id="KW-0812">Transmembrane</keyword>
<dbReference type="AlphaFoldDB" id="A0AAN1XSQ4"/>
<evidence type="ECO:0000256" key="5">
    <source>
        <dbReference type="ARBA" id="ARBA00022989"/>
    </source>
</evidence>
<dbReference type="CDD" id="cd00386">
    <property type="entry name" value="Heme_Cu_Oxidase_III_like"/>
    <property type="match status" value="1"/>
</dbReference>
<feature type="transmembrane region" description="Helical" evidence="8">
    <location>
        <begin position="35"/>
        <end position="59"/>
    </location>
</feature>
<proteinExistence type="inferred from homology"/>
<evidence type="ECO:0000256" key="7">
    <source>
        <dbReference type="RuleBase" id="RU003376"/>
    </source>
</evidence>
<feature type="transmembrane region" description="Helical" evidence="8">
    <location>
        <begin position="187"/>
        <end position="213"/>
    </location>
</feature>
<comment type="similarity">
    <text evidence="2 7">Belongs to the cytochrome c oxidase subunit 3 family.</text>
</comment>
<evidence type="ECO:0000313" key="10">
    <source>
        <dbReference type="EMBL" id="BDE05105.1"/>
    </source>
</evidence>
<keyword evidence="6 8" id="KW-0472">Membrane</keyword>
<evidence type="ECO:0000256" key="6">
    <source>
        <dbReference type="ARBA" id="ARBA00023136"/>
    </source>
</evidence>
<evidence type="ECO:0000256" key="1">
    <source>
        <dbReference type="ARBA" id="ARBA00004651"/>
    </source>
</evidence>
<accession>A0AAN1XSQ4</accession>
<gene>
    <name evidence="10" type="primary">ctaE</name>
    <name evidence="10" type="ORF">WPS_03810</name>
</gene>
<evidence type="ECO:0000256" key="2">
    <source>
        <dbReference type="ARBA" id="ARBA00010581"/>
    </source>
</evidence>
<dbReference type="InterPro" id="IPR000298">
    <property type="entry name" value="Cyt_c_oxidase-like_su3"/>
</dbReference>
<dbReference type="InterPro" id="IPR035973">
    <property type="entry name" value="Cyt_c_oxidase_su3-like_sf"/>
</dbReference>
<feature type="domain" description="Heme-copper oxidase subunit III family profile" evidence="9">
    <location>
        <begin position="36"/>
        <end position="214"/>
    </location>
</feature>
<evidence type="ECO:0000256" key="3">
    <source>
        <dbReference type="ARBA" id="ARBA00022475"/>
    </source>
</evidence>
<feature type="transmembrane region" description="Helical" evidence="8">
    <location>
        <begin position="113"/>
        <end position="133"/>
    </location>
</feature>
<dbReference type="Gene3D" id="1.20.120.80">
    <property type="entry name" value="Cytochrome c oxidase, subunit III, four-helix bundle"/>
    <property type="match status" value="1"/>
</dbReference>
<reference evidence="10 11" key="1">
    <citation type="journal article" date="2022" name="ISME Commun">
        <title>Vulcanimicrobium alpinus gen. nov. sp. nov., the first cultivated representative of the candidate phylum 'Eremiobacterota', is a metabolically versatile aerobic anoxygenic phototroph.</title>
        <authorList>
            <person name="Yabe S."/>
            <person name="Muto K."/>
            <person name="Abe K."/>
            <person name="Yokota A."/>
            <person name="Staudigel H."/>
            <person name="Tebo B.M."/>
        </authorList>
    </citation>
    <scope>NUCLEOTIDE SEQUENCE [LARGE SCALE GENOMIC DNA]</scope>
    <source>
        <strain evidence="10 11">WC8-2</strain>
    </source>
</reference>
<dbReference type="InterPro" id="IPR013833">
    <property type="entry name" value="Cyt_c_oxidase_su3_a-hlx"/>
</dbReference>
<name>A0AAN1XSQ4_UNVUL</name>
<dbReference type="KEGG" id="vab:WPS_03810"/>
<dbReference type="GO" id="GO:0004129">
    <property type="term" value="F:cytochrome-c oxidase activity"/>
    <property type="evidence" value="ECO:0007669"/>
    <property type="project" value="InterPro"/>
</dbReference>
<dbReference type="Pfam" id="PF00510">
    <property type="entry name" value="COX3"/>
    <property type="match status" value="1"/>
</dbReference>
<keyword evidence="3" id="KW-1003">Cell membrane</keyword>
<dbReference type="GO" id="GO:0019646">
    <property type="term" value="P:aerobic electron transport chain"/>
    <property type="evidence" value="ECO:0007669"/>
    <property type="project" value="InterPro"/>
</dbReference>
<dbReference type="EMBL" id="AP025523">
    <property type="protein sequence ID" value="BDE05105.1"/>
    <property type="molecule type" value="Genomic_DNA"/>
</dbReference>
<dbReference type="PANTHER" id="PTHR11403">
    <property type="entry name" value="CYTOCHROME C OXIDASE SUBUNIT III"/>
    <property type="match status" value="1"/>
</dbReference>
<comment type="subcellular location">
    <subcellularLocation>
        <location evidence="1 7">Cell membrane</location>
        <topology evidence="1 7">Multi-pass membrane protein</topology>
    </subcellularLocation>
</comment>
<evidence type="ECO:0000256" key="4">
    <source>
        <dbReference type="ARBA" id="ARBA00022692"/>
    </source>
</evidence>
<dbReference type="Proteomes" id="UP001317532">
    <property type="component" value="Chromosome"/>
</dbReference>
<dbReference type="PANTHER" id="PTHR11403:SF2">
    <property type="entry name" value="CYTOCHROME BO(3) UBIQUINOL OXIDASE SUBUNIT 3"/>
    <property type="match status" value="1"/>
</dbReference>
<dbReference type="SUPFAM" id="SSF81452">
    <property type="entry name" value="Cytochrome c oxidase subunit III-like"/>
    <property type="match status" value="1"/>
</dbReference>
<feature type="transmembrane region" description="Helical" evidence="8">
    <location>
        <begin position="153"/>
        <end position="175"/>
    </location>
</feature>